<sequence length="421" mass="43124">MATIVSAANTFTKAWNTTTSSLEGILLQFPGRVFVNQDPALKATVRVVATSDSQAVLDLLAFNVTQTPDDVITVGCNRHVVLPQANQTYLNVSATSDSAAYAAGSLLVRVTVQRAVSWIKSTADTVLVSGTLVNGANKLVSIAALGAGSITTTAKYPVKLANLTLSTTGAGNVQFAATTSVNVTNGVSLSVAGLGSVALKANSDITVRNLLTSITGAGSVFASANGVLKAHDVRTTVAGKGNVSYAASQGSTVTNTISSASSGHIYTGSLLAQNATVTLAGSGDIVVQVNDTLTATTSGKGQVLYYNKTVNPAHLPQPKGWWVFTSPGAAATSVNPVDTLTLWPEPAKEPVNVVIELNSSLLSRCVVQTFKSGGQLSLSASSAQTPVDAATFGGVAFALLVLIAFVVLKKQKRIGYVALPK</sequence>
<dbReference type="Gene3D" id="2.160.20.120">
    <property type="match status" value="1"/>
</dbReference>
<dbReference type="PANTHER" id="PTHR39200:SF1">
    <property type="entry name" value="AUTO-TRANSPORTER ADHESIN HEAD GIN DOMAIN-CONTAINING PROTEIN-RELATED"/>
    <property type="match status" value="1"/>
</dbReference>
<reference evidence="3" key="1">
    <citation type="submission" date="2013-12" db="EMBL/GenBank/DDBJ databases">
        <title>The Genome Sequence of Aphanomyces invadans NJM9701.</title>
        <authorList>
            <consortium name="The Broad Institute Genomics Platform"/>
            <person name="Russ C."/>
            <person name="Tyler B."/>
            <person name="van West P."/>
            <person name="Dieguez-Uribeondo J."/>
            <person name="Young S.K."/>
            <person name="Zeng Q."/>
            <person name="Gargeya S."/>
            <person name="Fitzgerald M."/>
            <person name="Abouelleil A."/>
            <person name="Alvarado L."/>
            <person name="Chapman S.B."/>
            <person name="Gainer-Dewar J."/>
            <person name="Goldberg J."/>
            <person name="Griggs A."/>
            <person name="Gujja S."/>
            <person name="Hansen M."/>
            <person name="Howarth C."/>
            <person name="Imamovic A."/>
            <person name="Ireland A."/>
            <person name="Larimer J."/>
            <person name="McCowan C."/>
            <person name="Murphy C."/>
            <person name="Pearson M."/>
            <person name="Poon T.W."/>
            <person name="Priest M."/>
            <person name="Roberts A."/>
            <person name="Saif S."/>
            <person name="Shea T."/>
            <person name="Sykes S."/>
            <person name="Wortman J."/>
            <person name="Nusbaum C."/>
            <person name="Birren B."/>
        </authorList>
    </citation>
    <scope>NUCLEOTIDE SEQUENCE [LARGE SCALE GENOMIC DNA]</scope>
    <source>
        <strain evidence="3">NJM9701</strain>
    </source>
</reference>
<dbReference type="VEuPathDB" id="FungiDB:H310_07229"/>
<proteinExistence type="predicted"/>
<organism evidence="3">
    <name type="scientific">Aphanomyces invadans</name>
    <dbReference type="NCBI Taxonomy" id="157072"/>
    <lineage>
        <taxon>Eukaryota</taxon>
        <taxon>Sar</taxon>
        <taxon>Stramenopiles</taxon>
        <taxon>Oomycota</taxon>
        <taxon>Saprolegniomycetes</taxon>
        <taxon>Saprolegniales</taxon>
        <taxon>Verrucalvaceae</taxon>
        <taxon>Aphanomyces</taxon>
    </lineage>
</organism>
<name>A0A024U362_9STRA</name>
<dbReference type="GeneID" id="20084279"/>
<dbReference type="OrthoDB" id="67913at2759"/>
<gene>
    <name evidence="3" type="ORF">H310_07229</name>
</gene>
<feature type="transmembrane region" description="Helical" evidence="1">
    <location>
        <begin position="389"/>
        <end position="408"/>
    </location>
</feature>
<dbReference type="AlphaFoldDB" id="A0A024U362"/>
<evidence type="ECO:0000313" key="3">
    <source>
        <dbReference type="EMBL" id="ETW00665.1"/>
    </source>
</evidence>
<dbReference type="PANTHER" id="PTHR39200">
    <property type="entry name" value="HYPOTHETICAL EXPORTED PROTEIN"/>
    <property type="match status" value="1"/>
</dbReference>
<keyword evidence="1" id="KW-0472">Membrane</keyword>
<evidence type="ECO:0000256" key="1">
    <source>
        <dbReference type="SAM" id="Phobius"/>
    </source>
</evidence>
<accession>A0A024U362</accession>
<keyword evidence="1" id="KW-0812">Transmembrane</keyword>
<dbReference type="RefSeq" id="XP_008870800.1">
    <property type="nucleotide sequence ID" value="XM_008872578.1"/>
</dbReference>
<dbReference type="Pfam" id="PF10988">
    <property type="entry name" value="DUF2807"/>
    <property type="match status" value="1"/>
</dbReference>
<evidence type="ECO:0000259" key="2">
    <source>
        <dbReference type="Pfam" id="PF10988"/>
    </source>
</evidence>
<dbReference type="InterPro" id="IPR021255">
    <property type="entry name" value="DUF2807"/>
</dbReference>
<feature type="domain" description="Putative auto-transporter adhesin head GIN" evidence="2">
    <location>
        <begin position="190"/>
        <end position="308"/>
    </location>
</feature>
<dbReference type="EMBL" id="KI913964">
    <property type="protein sequence ID" value="ETW00665.1"/>
    <property type="molecule type" value="Genomic_DNA"/>
</dbReference>
<keyword evidence="1" id="KW-1133">Transmembrane helix</keyword>
<protein>
    <recommendedName>
        <fullName evidence="2">Putative auto-transporter adhesin head GIN domain-containing protein</fullName>
    </recommendedName>
</protein>